<dbReference type="CDD" id="cd04453">
    <property type="entry name" value="S1_RNase_E"/>
    <property type="match status" value="1"/>
</dbReference>
<dbReference type="SUPFAM" id="SSF50249">
    <property type="entry name" value="Nucleic acid-binding proteins"/>
    <property type="match status" value="1"/>
</dbReference>
<evidence type="ECO:0000256" key="4">
    <source>
        <dbReference type="ARBA" id="ARBA00022801"/>
    </source>
</evidence>
<dbReference type="GO" id="GO:0004540">
    <property type="term" value="F:RNA nuclease activity"/>
    <property type="evidence" value="ECO:0007669"/>
    <property type="project" value="InterPro"/>
</dbReference>
<protein>
    <submittedName>
        <fullName evidence="9">Ribonuclease E</fullName>
    </submittedName>
</protein>
<keyword evidence="4" id="KW-0378">Hydrolase</keyword>
<dbReference type="GO" id="GO:0005737">
    <property type="term" value="C:cytoplasm"/>
    <property type="evidence" value="ECO:0007669"/>
    <property type="project" value="TreeGrafter"/>
</dbReference>
<comment type="function">
    <text evidence="7">Involved in intercistronic processing of primary transcripts from chloroplast operons. The endonucleolytic activity of the enzyme depends on the number of phosphates at the 5' end, is inhibited by structured RNA, and preferentially cleaves A/U-rich sequences.</text>
</comment>
<dbReference type="RefSeq" id="YP_009394472.1">
    <property type="nucleotide sequence ID" value="NC_035273.1"/>
</dbReference>
<keyword evidence="9" id="KW-0934">Plastid</keyword>
<dbReference type="AlphaFoldDB" id="A0A1Z1MB99"/>
<evidence type="ECO:0000259" key="8">
    <source>
        <dbReference type="PROSITE" id="PS50126"/>
    </source>
</evidence>
<evidence type="ECO:0000256" key="7">
    <source>
        <dbReference type="ARBA" id="ARBA00023436"/>
    </source>
</evidence>
<accession>A0A1Z1MB99</accession>
<dbReference type="GO" id="GO:0016787">
    <property type="term" value="F:hydrolase activity"/>
    <property type="evidence" value="ECO:0007669"/>
    <property type="project" value="UniProtKB-KW"/>
</dbReference>
<dbReference type="Gene3D" id="2.40.50.140">
    <property type="entry name" value="Nucleic acid-binding proteins"/>
    <property type="match status" value="1"/>
</dbReference>
<evidence type="ECO:0000256" key="2">
    <source>
        <dbReference type="ARBA" id="ARBA00005522"/>
    </source>
</evidence>
<dbReference type="GO" id="GO:0006364">
    <property type="term" value="P:rRNA processing"/>
    <property type="evidence" value="ECO:0007669"/>
    <property type="project" value="TreeGrafter"/>
</dbReference>
<geneLocation type="chloroplast" evidence="9"/>
<evidence type="ECO:0000256" key="5">
    <source>
        <dbReference type="ARBA" id="ARBA00022842"/>
    </source>
</evidence>
<evidence type="ECO:0000256" key="6">
    <source>
        <dbReference type="ARBA" id="ARBA00022884"/>
    </source>
</evidence>
<dbReference type="GO" id="GO:0003723">
    <property type="term" value="F:RNA binding"/>
    <property type="evidence" value="ECO:0007669"/>
    <property type="project" value="UniProtKB-KW"/>
</dbReference>
<keyword evidence="3" id="KW-0479">Metal-binding</keyword>
<dbReference type="GO" id="GO:0046872">
    <property type="term" value="F:metal ion binding"/>
    <property type="evidence" value="ECO:0007669"/>
    <property type="project" value="UniProtKB-KW"/>
</dbReference>
<dbReference type="EMBL" id="MF101426">
    <property type="protein sequence ID" value="ARW63034.1"/>
    <property type="molecule type" value="Genomic_DNA"/>
</dbReference>
<dbReference type="Pfam" id="PF10150">
    <property type="entry name" value="RNase_E_G"/>
    <property type="match status" value="1"/>
</dbReference>
<organism evidence="9">
    <name type="scientific">Vertebrata thuyoides</name>
    <dbReference type="NCBI Taxonomy" id="2006970"/>
    <lineage>
        <taxon>Eukaryota</taxon>
        <taxon>Rhodophyta</taxon>
        <taxon>Florideophyceae</taxon>
        <taxon>Rhodymeniophycidae</taxon>
        <taxon>Ceramiales</taxon>
        <taxon>Rhodomelaceae</taxon>
        <taxon>Polysiphonioideae</taxon>
        <taxon>Vertebrata</taxon>
    </lineage>
</organism>
<evidence type="ECO:0000313" key="9">
    <source>
        <dbReference type="EMBL" id="ARW63034.1"/>
    </source>
</evidence>
<keyword evidence="6" id="KW-0694">RNA-binding</keyword>
<dbReference type="InterPro" id="IPR003029">
    <property type="entry name" value="S1_domain"/>
</dbReference>
<keyword evidence="5" id="KW-0460">Magnesium</keyword>
<comment type="similarity">
    <text evidence="2">Belongs to the RNase E/G family.</text>
</comment>
<dbReference type="InterPro" id="IPR012340">
    <property type="entry name" value="NA-bd_OB-fold"/>
</dbReference>
<dbReference type="PROSITE" id="PS50126">
    <property type="entry name" value="S1"/>
    <property type="match status" value="1"/>
</dbReference>
<comment type="cofactor">
    <cofactor evidence="1">
        <name>Mg(2+)</name>
        <dbReference type="ChEBI" id="CHEBI:18420"/>
    </cofactor>
</comment>
<gene>
    <name evidence="9" type="primary">rne</name>
</gene>
<dbReference type="InterPro" id="IPR004659">
    <property type="entry name" value="RNase_E/G"/>
</dbReference>
<dbReference type="InterPro" id="IPR019307">
    <property type="entry name" value="RNA-bd_AU-1/RNase_E/G"/>
</dbReference>
<dbReference type="PANTHER" id="PTHR30001">
    <property type="entry name" value="RIBONUCLEASE"/>
    <property type="match status" value="1"/>
</dbReference>
<evidence type="ECO:0000256" key="3">
    <source>
        <dbReference type="ARBA" id="ARBA00022723"/>
    </source>
</evidence>
<evidence type="ECO:0000256" key="1">
    <source>
        <dbReference type="ARBA" id="ARBA00001946"/>
    </source>
</evidence>
<name>A0A1Z1MB99_9FLOR</name>
<dbReference type="PANTHER" id="PTHR30001:SF0">
    <property type="entry name" value="RIBONUCLEASE G"/>
    <property type="match status" value="1"/>
</dbReference>
<sequence length="497" mass="58414">MVKKIIISYFNNIAVTLHGSKVQQVILVNKIYQLNDIYVGKVNKIFSSINAAFINLGQNRRSGFIHMSDVKTLKRYSQSFRISDVLSVNQMILVQVIKEPTFNKGPRLTANIHLHGKYIVLMPFCNLVFISNYIYDSNERLHLYSLAILIKPKLMGLLIKASASGVSESLILHDLNSLIQEWSFVQKKFILTDLPSILYKDEDLVKKVVRDFYEKNISKIIVDSRLFLDLIYYYLKKWSYVSPCISTKVYLYNKQLCLLDRFYIKRIIKNALKSKVNLWHGGYLFIQSYEALTVIDVNSGSFNKLNSSKDTVLRINLYAAIEIAYQLRLRNINGVVVIDFIDMSSQRDKIKLLENFNKLLSSDDCCPQIIQLSDLGLLELTRRRKNQSLREVFQISSINYLKRIKQFSEFESQSKFFFSLSGYYFNNQSYVNRNIKYLFFHRYFNSSRLLKNKFSKTSYSCLGKYFYFFNETYPLRFFHPKANYIVPLHFYTQSTKY</sequence>
<dbReference type="NCBIfam" id="TIGR00757">
    <property type="entry name" value="RNaseEG"/>
    <property type="match status" value="1"/>
</dbReference>
<dbReference type="SMART" id="SM00316">
    <property type="entry name" value="S1"/>
    <property type="match status" value="1"/>
</dbReference>
<reference evidence="9" key="1">
    <citation type="journal article" date="2017" name="J. Phycol.">
        <title>Analysis of chloroplast genomes and a supermatrix inform reclassification of the Rhodomelaceae (Rhodophyta).</title>
        <authorList>
            <person name="Diaz-Tapia P."/>
            <person name="Maggs C.A."/>
            <person name="West J.A."/>
            <person name="Verbruggen H."/>
        </authorList>
    </citation>
    <scope>NUCLEOTIDE SEQUENCE</scope>
    <source>
        <strain evidence="9">PD546</strain>
    </source>
</reference>
<proteinExistence type="inferred from homology"/>
<dbReference type="GeneID" id="33356339"/>
<keyword evidence="9" id="KW-0150">Chloroplast</keyword>
<feature type="domain" description="S1 motif" evidence="8">
    <location>
        <begin position="35"/>
        <end position="111"/>
    </location>
</feature>